<reference evidence="1" key="1">
    <citation type="journal article" date="2015" name="Nature">
        <title>Complex archaea that bridge the gap between prokaryotes and eukaryotes.</title>
        <authorList>
            <person name="Spang A."/>
            <person name="Saw J.H."/>
            <person name="Jorgensen S.L."/>
            <person name="Zaremba-Niedzwiedzka K."/>
            <person name="Martijn J."/>
            <person name="Lind A.E."/>
            <person name="van Eijk R."/>
            <person name="Schleper C."/>
            <person name="Guy L."/>
            <person name="Ettema T.J."/>
        </authorList>
    </citation>
    <scope>NUCLEOTIDE SEQUENCE</scope>
</reference>
<name>A0A0F8YTU4_9ZZZZ</name>
<proteinExistence type="predicted"/>
<comment type="caution">
    <text evidence="1">The sequence shown here is derived from an EMBL/GenBank/DDBJ whole genome shotgun (WGS) entry which is preliminary data.</text>
</comment>
<gene>
    <name evidence="1" type="ORF">LCGC14_3053560</name>
</gene>
<protein>
    <submittedName>
        <fullName evidence="1">Uncharacterized protein</fullName>
    </submittedName>
</protein>
<sequence length="150" mass="16193">MTIRLASGHYFLIETDVPTDTNNTQTLHDKAGGSGLLHANLNGISPNEVTYITNAFLPDATQNPGNVFQVDSLPDGFFNVILKARWQWAARLDPDNFTIALYQGKPFTATGGACSDGVDACIVEKDWSGSPTFTDLGYTLGAWNSLVLPI</sequence>
<feature type="non-terminal residue" evidence="1">
    <location>
        <position position="150"/>
    </location>
</feature>
<dbReference type="EMBL" id="LAZR01064433">
    <property type="protein sequence ID" value="KKK57529.1"/>
    <property type="molecule type" value="Genomic_DNA"/>
</dbReference>
<evidence type="ECO:0000313" key="1">
    <source>
        <dbReference type="EMBL" id="KKK57529.1"/>
    </source>
</evidence>
<accession>A0A0F8YTU4</accession>
<organism evidence="1">
    <name type="scientific">marine sediment metagenome</name>
    <dbReference type="NCBI Taxonomy" id="412755"/>
    <lineage>
        <taxon>unclassified sequences</taxon>
        <taxon>metagenomes</taxon>
        <taxon>ecological metagenomes</taxon>
    </lineage>
</organism>
<dbReference type="AlphaFoldDB" id="A0A0F8YTU4"/>